<protein>
    <submittedName>
        <fullName evidence="1">DUF1934 domain-containing protein</fullName>
    </submittedName>
</protein>
<name>A0AA44BDK3_9CLOT</name>
<dbReference type="Gene3D" id="2.40.128.20">
    <property type="match status" value="1"/>
</dbReference>
<dbReference type="AlphaFoldDB" id="A0AA44BDK3"/>
<sequence>MKQQVQVKIIGTQKDAQGEENVIELVTEGTFFKKNGKYYVIYEETELSGMEGSTTTLKIDGEDRVNIRRFGSAKADMIFEKGKTYSTGYETPYGLVEMNITTHRISVSVKEDVPEIFLKIQYRIKVMGSEDTMNILDISIS</sequence>
<evidence type="ECO:0000313" key="1">
    <source>
        <dbReference type="EMBL" id="NBG88047.1"/>
    </source>
</evidence>
<gene>
    <name evidence="1" type="ORF">ISALK_05985</name>
</gene>
<keyword evidence="2" id="KW-1185">Reference proteome</keyword>
<dbReference type="Proteomes" id="UP000449710">
    <property type="component" value="Unassembled WGS sequence"/>
</dbReference>
<organism evidence="1 2">
    <name type="scientific">Isachenkonia alkalipeptolytica</name>
    <dbReference type="NCBI Taxonomy" id="2565777"/>
    <lineage>
        <taxon>Bacteria</taxon>
        <taxon>Bacillati</taxon>
        <taxon>Bacillota</taxon>
        <taxon>Clostridia</taxon>
        <taxon>Eubacteriales</taxon>
        <taxon>Clostridiaceae</taxon>
        <taxon>Isachenkonia</taxon>
    </lineage>
</organism>
<dbReference type="RefSeq" id="WP_160720153.1">
    <property type="nucleotide sequence ID" value="NZ_SUMG01000005.1"/>
</dbReference>
<accession>A0AA44BDK3</accession>
<dbReference type="Pfam" id="PF09148">
    <property type="entry name" value="DUF1934"/>
    <property type="match status" value="1"/>
</dbReference>
<comment type="caution">
    <text evidence="1">The sequence shown here is derived from an EMBL/GenBank/DDBJ whole genome shotgun (WGS) entry which is preliminary data.</text>
</comment>
<dbReference type="InterPro" id="IPR012674">
    <property type="entry name" value="Calycin"/>
</dbReference>
<dbReference type="InterPro" id="IPR015231">
    <property type="entry name" value="DUF1934"/>
</dbReference>
<dbReference type="SUPFAM" id="SSF50814">
    <property type="entry name" value="Lipocalins"/>
    <property type="match status" value="1"/>
</dbReference>
<evidence type="ECO:0000313" key="2">
    <source>
        <dbReference type="Proteomes" id="UP000449710"/>
    </source>
</evidence>
<reference evidence="1 2" key="1">
    <citation type="submission" date="2019-04" db="EMBL/GenBank/DDBJ databases">
        <title>Isachenkonia alkalipeptolytica gen. nov. sp. nov. a new anaerobic, alkiliphilic organothrophic bacterium capable to reduce synthesized ferrihydrite isolated from a soda lake.</title>
        <authorList>
            <person name="Toshchakov S.V."/>
            <person name="Zavarzina D.G."/>
            <person name="Zhilina T.N."/>
            <person name="Kostrikina N.A."/>
            <person name="Kublanov I.V."/>
        </authorList>
    </citation>
    <scope>NUCLEOTIDE SEQUENCE [LARGE SCALE GENOMIC DNA]</scope>
    <source>
        <strain evidence="1 2">Z-1701</strain>
    </source>
</reference>
<proteinExistence type="predicted"/>
<dbReference type="EMBL" id="SUMG01000005">
    <property type="protein sequence ID" value="NBG88047.1"/>
    <property type="molecule type" value="Genomic_DNA"/>
</dbReference>